<dbReference type="GO" id="GO:0004930">
    <property type="term" value="F:G protein-coupled receptor activity"/>
    <property type="evidence" value="ECO:0007669"/>
    <property type="project" value="UniProtKB-KW"/>
</dbReference>
<dbReference type="Pfam" id="PF00001">
    <property type="entry name" value="7tm_1"/>
    <property type="match status" value="1"/>
</dbReference>
<evidence type="ECO:0000256" key="7">
    <source>
        <dbReference type="ARBA" id="ARBA00023136"/>
    </source>
</evidence>
<evidence type="ECO:0000259" key="10">
    <source>
        <dbReference type="PROSITE" id="PS50262"/>
    </source>
</evidence>
<feature type="transmembrane region" description="Helical" evidence="9">
    <location>
        <begin position="33"/>
        <end position="51"/>
    </location>
</feature>
<keyword evidence="6" id="KW-0807">Transducer</keyword>
<evidence type="ECO:0000256" key="1">
    <source>
        <dbReference type="ARBA" id="ARBA00004651"/>
    </source>
</evidence>
<sequence length="113" mass="12560">FCFFLAISLTALLGNGLIITAIACDHHLHTPMYFFLSLSGFGLGFISTTLPKSMTNSLWDTRSISYSGLAAQVFIYSFFMSSEFFLLTFMSYGCYIVICKPLHYGTIMGSRAC</sequence>
<evidence type="ECO:0000256" key="6">
    <source>
        <dbReference type="ARBA" id="ARBA00023040"/>
    </source>
</evidence>
<reference evidence="11 12" key="1">
    <citation type="submission" date="2014-04" db="EMBL/GenBank/DDBJ databases">
        <title>Genome evolution of avian class.</title>
        <authorList>
            <person name="Zhang G."/>
            <person name="Li C."/>
        </authorList>
    </citation>
    <scope>NUCLEOTIDE SEQUENCE [LARGE SCALE GENOMIC DNA]</scope>
    <source>
        <strain evidence="11">BGI_N332</strain>
    </source>
</reference>
<dbReference type="InterPro" id="IPR000276">
    <property type="entry name" value="GPCR_Rhodpsn"/>
</dbReference>
<evidence type="ECO:0000256" key="5">
    <source>
        <dbReference type="ARBA" id="ARBA00022989"/>
    </source>
</evidence>
<evidence type="ECO:0000256" key="2">
    <source>
        <dbReference type="ARBA" id="ARBA00022475"/>
    </source>
</evidence>
<evidence type="ECO:0000313" key="11">
    <source>
        <dbReference type="EMBL" id="KFQ38443.1"/>
    </source>
</evidence>
<proteinExistence type="predicted"/>
<gene>
    <name evidence="11" type="ORF">N332_14204</name>
</gene>
<evidence type="ECO:0000256" key="9">
    <source>
        <dbReference type="SAM" id="Phobius"/>
    </source>
</evidence>
<dbReference type="Proteomes" id="UP000053369">
    <property type="component" value="Unassembled WGS sequence"/>
</dbReference>
<protein>
    <submittedName>
        <fullName evidence="11">Olfactory receptor 14I1</fullName>
    </submittedName>
</protein>
<dbReference type="GO" id="GO:0007608">
    <property type="term" value="P:sensory perception of smell"/>
    <property type="evidence" value="ECO:0007669"/>
    <property type="project" value="UniProtKB-KW"/>
</dbReference>
<evidence type="ECO:0000256" key="4">
    <source>
        <dbReference type="ARBA" id="ARBA00022725"/>
    </source>
</evidence>
<dbReference type="EMBL" id="KK816511">
    <property type="protein sequence ID" value="KFQ38443.1"/>
    <property type="molecule type" value="Genomic_DNA"/>
</dbReference>
<dbReference type="AlphaFoldDB" id="A0A091RF09"/>
<dbReference type="PANTHER" id="PTHR26452">
    <property type="entry name" value="OLFACTORY RECEPTOR"/>
    <property type="match status" value="1"/>
</dbReference>
<feature type="domain" description="G-protein coupled receptors family 1 profile" evidence="10">
    <location>
        <begin position="14"/>
        <end position="113"/>
    </location>
</feature>
<evidence type="ECO:0000256" key="3">
    <source>
        <dbReference type="ARBA" id="ARBA00022692"/>
    </source>
</evidence>
<evidence type="ECO:0000256" key="8">
    <source>
        <dbReference type="ARBA" id="ARBA00023170"/>
    </source>
</evidence>
<keyword evidence="4" id="KW-0552">Olfaction</keyword>
<feature type="non-terminal residue" evidence="11">
    <location>
        <position position="113"/>
    </location>
</feature>
<keyword evidence="6" id="KW-0297">G-protein coupled receptor</keyword>
<accession>A0A091RF09</accession>
<comment type="subcellular location">
    <subcellularLocation>
        <location evidence="1">Cell membrane</location>
        <topology evidence="1">Multi-pass membrane protein</topology>
    </subcellularLocation>
</comment>
<dbReference type="PROSITE" id="PS50262">
    <property type="entry name" value="G_PROTEIN_RECEP_F1_2"/>
    <property type="match status" value="1"/>
</dbReference>
<dbReference type="InterPro" id="IPR050516">
    <property type="entry name" value="Olfactory_GPCR"/>
</dbReference>
<feature type="transmembrane region" description="Helical" evidence="9">
    <location>
        <begin position="63"/>
        <end position="79"/>
    </location>
</feature>
<keyword evidence="2" id="KW-1003">Cell membrane</keyword>
<dbReference type="SUPFAM" id="SSF81321">
    <property type="entry name" value="Family A G protein-coupled receptor-like"/>
    <property type="match status" value="1"/>
</dbReference>
<keyword evidence="8 11" id="KW-0675">Receptor</keyword>
<keyword evidence="4" id="KW-0716">Sensory transduction</keyword>
<keyword evidence="5 9" id="KW-1133">Transmembrane helix</keyword>
<organism evidence="11 12">
    <name type="scientific">Mesitornis unicolor</name>
    <name type="common">brown roatelo</name>
    <dbReference type="NCBI Taxonomy" id="54374"/>
    <lineage>
        <taxon>Eukaryota</taxon>
        <taxon>Metazoa</taxon>
        <taxon>Chordata</taxon>
        <taxon>Craniata</taxon>
        <taxon>Vertebrata</taxon>
        <taxon>Euteleostomi</taxon>
        <taxon>Archelosauria</taxon>
        <taxon>Archosauria</taxon>
        <taxon>Dinosauria</taxon>
        <taxon>Saurischia</taxon>
        <taxon>Theropoda</taxon>
        <taxon>Coelurosauria</taxon>
        <taxon>Aves</taxon>
        <taxon>Neognathae</taxon>
        <taxon>Neoaves</taxon>
        <taxon>Columbimorphae</taxon>
        <taxon>Mesitornithiformes</taxon>
        <taxon>Mesitornithidae</taxon>
        <taxon>Mesitornis</taxon>
    </lineage>
</organism>
<dbReference type="GO" id="GO:0005886">
    <property type="term" value="C:plasma membrane"/>
    <property type="evidence" value="ECO:0007669"/>
    <property type="project" value="UniProtKB-SubCell"/>
</dbReference>
<keyword evidence="12" id="KW-1185">Reference proteome</keyword>
<evidence type="ECO:0000313" key="12">
    <source>
        <dbReference type="Proteomes" id="UP000053369"/>
    </source>
</evidence>
<keyword evidence="3 9" id="KW-0812">Transmembrane</keyword>
<dbReference type="InterPro" id="IPR017452">
    <property type="entry name" value="GPCR_Rhodpsn_7TM"/>
</dbReference>
<keyword evidence="7 9" id="KW-0472">Membrane</keyword>
<dbReference type="Gene3D" id="1.20.1070.10">
    <property type="entry name" value="Rhodopsin 7-helix transmembrane proteins"/>
    <property type="match status" value="1"/>
</dbReference>
<feature type="non-terminal residue" evidence="11">
    <location>
        <position position="1"/>
    </location>
</feature>
<name>A0A091RF09_9AVES</name>
<feature type="transmembrane region" description="Helical" evidence="9">
    <location>
        <begin position="85"/>
        <end position="102"/>
    </location>
</feature>